<keyword evidence="8 10" id="KW-0238">DNA-binding</keyword>
<proteinExistence type="inferred from homology"/>
<evidence type="ECO:0000313" key="13">
    <source>
        <dbReference type="EMBL" id="QEK12286.1"/>
    </source>
</evidence>
<dbReference type="SUPFAM" id="SSF57783">
    <property type="entry name" value="Zinc beta-ribbon"/>
    <property type="match status" value="1"/>
</dbReference>
<keyword evidence="5" id="KW-0862">Zinc</keyword>
<dbReference type="GO" id="GO:0003917">
    <property type="term" value="F:DNA topoisomerase type I (single strand cut, ATP-independent) activity"/>
    <property type="evidence" value="ECO:0007669"/>
    <property type="project" value="UniProtKB-UniRule"/>
</dbReference>
<dbReference type="Gene3D" id="1.10.460.10">
    <property type="entry name" value="Topoisomerase I, domain 2"/>
    <property type="match status" value="1"/>
</dbReference>
<dbReference type="OrthoDB" id="9804262at2"/>
<dbReference type="PRINTS" id="PR00417">
    <property type="entry name" value="PRTPISMRASEI"/>
</dbReference>
<dbReference type="EMBL" id="CP042243">
    <property type="protein sequence ID" value="QEK12286.1"/>
    <property type="molecule type" value="Genomic_DNA"/>
</dbReference>
<dbReference type="InterPro" id="IPR028612">
    <property type="entry name" value="Topoisom_1_IA"/>
</dbReference>
<dbReference type="SMART" id="SM00436">
    <property type="entry name" value="TOP1Bc"/>
    <property type="match status" value="1"/>
</dbReference>
<feature type="site" description="Interaction with DNA" evidence="10">
    <location>
        <position position="301"/>
    </location>
</feature>
<accession>A0A5C0SET6</accession>
<sequence>MAKSLVIVESPAKAKTIGKFLGKNYKVVASVGHVRDLPKSKMGIDIDNNYKPYYITIRGKGPVIKELKKEVKKAKKVLLATDPDREGEAISWHLANILSIEEEKCRIEFHEITKEAIKNAVKIPRKINKNLVDAQQARRVLDRLVGYSISPLLWRKIRKGLSAGRVQSVATKIICDREKEIENFIPEEYWSIIVFLTVEDKNESFEAKFYGSVDKKIDLYNKNSVEDILEKLKDGFFIISDIKRKEKKKNPYPPFTTSTLQQEAANRLGFTTKKTMSIAQQLYEGIDIEGEGSVGLITYIRTDSTRVSDEAKKSAKQYIIQNYSSEYIDDEKIYKTKKEAQDAHEAIRPTSIDRNPDKIKTSLKRDQYKLYKLIWERFLASQMKSAVYDTYSLDITNNGLLFKASGAKLVFDGFLKVYSYVKVSDNEIPQVVKGQKLDLKNIEPKQHFTQPPPRFTEASLVKELEEKNIGRPSTYAPIISTILSRGYVERENKSLKPTELGIIVTDLLKTYFPDIVDEHFTADLEEQLDKIEEDKLEWVEVIDTFYKPFSQTLKHAEEEIKKIELVEEETDEICEVCQKNMVIKYGKYGKFLACSAYPECQHTRPFVKKIGVECPLCGGDIVERRSKKGRLFYGCGNFPQCNFMVWNRPISEKCPTCGSLLVKKNRKNDTIIQCSNKECKYKRVEEKV</sequence>
<dbReference type="KEGG" id="crs:FQB35_07790"/>
<comment type="similarity">
    <text evidence="2 10">Belongs to the type IA topoisomerase family.</text>
</comment>
<feature type="site" description="Interaction with DNA" evidence="10">
    <location>
        <position position="154"/>
    </location>
</feature>
<feature type="site" description="Interaction with DNA" evidence="10">
    <location>
        <position position="138"/>
    </location>
</feature>
<protein>
    <recommendedName>
        <fullName evidence="10">DNA topoisomerase 1</fullName>
        <ecNumber evidence="10">5.6.2.1</ecNumber>
    </recommendedName>
    <alternativeName>
        <fullName evidence="10">DNA topoisomerase I</fullName>
    </alternativeName>
</protein>
<dbReference type="SUPFAM" id="SSF56712">
    <property type="entry name" value="Prokaryotic type I DNA topoisomerase"/>
    <property type="match status" value="1"/>
</dbReference>
<evidence type="ECO:0000256" key="9">
    <source>
        <dbReference type="ARBA" id="ARBA00023235"/>
    </source>
</evidence>
<dbReference type="GO" id="GO:0005694">
    <property type="term" value="C:chromosome"/>
    <property type="evidence" value="ECO:0007669"/>
    <property type="project" value="InterPro"/>
</dbReference>
<keyword evidence="9 10" id="KW-0413">Isomerase</keyword>
<dbReference type="InterPro" id="IPR034149">
    <property type="entry name" value="TOPRIM_TopoI"/>
</dbReference>
<evidence type="ECO:0000313" key="14">
    <source>
        <dbReference type="Proteomes" id="UP000324646"/>
    </source>
</evidence>
<organism evidence="13 14">
    <name type="scientific">Crassaminicella thermophila</name>
    <dbReference type="NCBI Taxonomy" id="2599308"/>
    <lineage>
        <taxon>Bacteria</taxon>
        <taxon>Bacillati</taxon>
        <taxon>Bacillota</taxon>
        <taxon>Clostridia</taxon>
        <taxon>Eubacteriales</taxon>
        <taxon>Clostridiaceae</taxon>
        <taxon>Crassaminicella</taxon>
    </lineage>
</organism>
<dbReference type="InterPro" id="IPR013824">
    <property type="entry name" value="Topo_IA_cen_sub1"/>
</dbReference>
<evidence type="ECO:0000256" key="2">
    <source>
        <dbReference type="ARBA" id="ARBA00009446"/>
    </source>
</evidence>
<feature type="site" description="Interaction with DNA" evidence="10">
    <location>
        <position position="142"/>
    </location>
</feature>
<dbReference type="PROSITE" id="PS00396">
    <property type="entry name" value="TOPO_IA_1"/>
    <property type="match status" value="1"/>
</dbReference>
<evidence type="ECO:0000256" key="3">
    <source>
        <dbReference type="ARBA" id="ARBA00022723"/>
    </source>
</evidence>
<comment type="catalytic activity">
    <reaction evidence="1 10">
        <text>ATP-independent breakage of single-stranded DNA, followed by passage and rejoining.</text>
        <dbReference type="EC" id="5.6.2.1"/>
    </reaction>
</comment>
<feature type="site" description="Interaction with DNA" evidence="10">
    <location>
        <position position="147"/>
    </location>
</feature>
<dbReference type="CDD" id="cd00186">
    <property type="entry name" value="TOP1Ac"/>
    <property type="match status" value="1"/>
</dbReference>
<dbReference type="SMART" id="SM00493">
    <property type="entry name" value="TOPRIM"/>
    <property type="match status" value="1"/>
</dbReference>
<feature type="site" description="Interaction with DNA" evidence="10">
    <location>
        <position position="33"/>
    </location>
</feature>
<dbReference type="InterPro" id="IPR003602">
    <property type="entry name" value="Topo_IA_DNA-bd_dom"/>
</dbReference>
<dbReference type="InterPro" id="IPR013497">
    <property type="entry name" value="Topo_IA_cen"/>
</dbReference>
<dbReference type="AlphaFoldDB" id="A0A5C0SET6"/>
<keyword evidence="7 10" id="KW-0799">Topoisomerase</keyword>
<evidence type="ECO:0000259" key="11">
    <source>
        <dbReference type="PROSITE" id="PS50880"/>
    </source>
</evidence>
<feature type="active site" description="O-(5'-phospho-DNA)-tyrosine intermediate" evidence="10">
    <location>
        <position position="299"/>
    </location>
</feature>
<dbReference type="Gene3D" id="1.10.290.10">
    <property type="entry name" value="Topoisomerase I, domain 4"/>
    <property type="match status" value="1"/>
</dbReference>
<keyword evidence="3" id="KW-0479">Metal-binding</keyword>
<dbReference type="SMART" id="SM00437">
    <property type="entry name" value="TOP1Ac"/>
    <property type="match status" value="1"/>
</dbReference>
<dbReference type="RefSeq" id="WP_148809441.1">
    <property type="nucleotide sequence ID" value="NZ_CP042243.1"/>
</dbReference>
<dbReference type="InterPro" id="IPR013825">
    <property type="entry name" value="Topo_IA_cen_sub2"/>
</dbReference>
<dbReference type="CDD" id="cd03363">
    <property type="entry name" value="TOPRIM_TopoIA_TopoI"/>
    <property type="match status" value="1"/>
</dbReference>
<evidence type="ECO:0000256" key="10">
    <source>
        <dbReference type="HAMAP-Rule" id="MF_00952"/>
    </source>
</evidence>
<evidence type="ECO:0000256" key="7">
    <source>
        <dbReference type="ARBA" id="ARBA00023029"/>
    </source>
</evidence>
<reference evidence="13 14" key="1">
    <citation type="submission" date="2019-07" db="EMBL/GenBank/DDBJ databases">
        <title>Complete genome of Crassaminicella thermophila SY095.</title>
        <authorList>
            <person name="Li X."/>
        </authorList>
    </citation>
    <scope>NUCLEOTIDE SEQUENCE [LARGE SCALE GENOMIC DNA]</scope>
    <source>
        <strain evidence="13 14">SY095</strain>
    </source>
</reference>
<dbReference type="InterPro" id="IPR006171">
    <property type="entry name" value="TOPRIM_dom"/>
</dbReference>
<evidence type="ECO:0000256" key="4">
    <source>
        <dbReference type="ARBA" id="ARBA00022771"/>
    </source>
</evidence>
<gene>
    <name evidence="10 13" type="primary">topA</name>
    <name evidence="13" type="ORF">FQB35_07790</name>
</gene>
<dbReference type="InterPro" id="IPR023406">
    <property type="entry name" value="Topo_IA_AS"/>
</dbReference>
<dbReference type="Gene3D" id="3.40.50.140">
    <property type="match status" value="1"/>
</dbReference>
<dbReference type="EC" id="5.6.2.1" evidence="10"/>
<keyword evidence="6" id="KW-0460">Magnesium</keyword>
<dbReference type="InterPro" id="IPR023405">
    <property type="entry name" value="Topo_IA_core_domain"/>
</dbReference>
<feature type="domain" description="Toprim" evidence="11">
    <location>
        <begin position="3"/>
        <end position="113"/>
    </location>
</feature>
<dbReference type="GO" id="GO:0006265">
    <property type="term" value="P:DNA topological change"/>
    <property type="evidence" value="ECO:0007669"/>
    <property type="project" value="UniProtKB-UniRule"/>
</dbReference>
<dbReference type="InterPro" id="IPR013498">
    <property type="entry name" value="Topo_IA_Znf"/>
</dbReference>
<dbReference type="GO" id="GO:0008270">
    <property type="term" value="F:zinc ion binding"/>
    <property type="evidence" value="ECO:0007669"/>
    <property type="project" value="UniProtKB-KW"/>
</dbReference>
<feature type="region of interest" description="Interaction with DNA" evidence="10">
    <location>
        <begin position="162"/>
        <end position="167"/>
    </location>
</feature>
<evidence type="ECO:0000256" key="6">
    <source>
        <dbReference type="ARBA" id="ARBA00022842"/>
    </source>
</evidence>
<dbReference type="InterPro" id="IPR003601">
    <property type="entry name" value="Topo_IA_2"/>
</dbReference>
<feature type="site" description="Interaction with DNA" evidence="10">
    <location>
        <position position="139"/>
    </location>
</feature>
<dbReference type="HAMAP" id="MF_00952">
    <property type="entry name" value="Topoisom_1_prok"/>
    <property type="match status" value="1"/>
</dbReference>
<dbReference type="GO" id="GO:0003677">
    <property type="term" value="F:DNA binding"/>
    <property type="evidence" value="ECO:0007669"/>
    <property type="project" value="UniProtKB-KW"/>
</dbReference>
<dbReference type="PROSITE" id="PS50880">
    <property type="entry name" value="TOPRIM"/>
    <property type="match status" value="1"/>
</dbReference>
<dbReference type="InterPro" id="IPR000380">
    <property type="entry name" value="Topo_IA"/>
</dbReference>
<feature type="domain" description="Topo IA-type catalytic" evidence="12">
    <location>
        <begin position="128"/>
        <end position="553"/>
    </location>
</feature>
<evidence type="ECO:0000256" key="5">
    <source>
        <dbReference type="ARBA" id="ARBA00022833"/>
    </source>
</evidence>
<dbReference type="PANTHER" id="PTHR42785">
    <property type="entry name" value="DNA TOPOISOMERASE, TYPE IA, CORE"/>
    <property type="match status" value="1"/>
</dbReference>
<evidence type="ECO:0000259" key="12">
    <source>
        <dbReference type="PROSITE" id="PS52039"/>
    </source>
</evidence>
<keyword evidence="4" id="KW-0863">Zinc-finger</keyword>
<name>A0A5C0SET6_CRATE</name>
<dbReference type="PANTHER" id="PTHR42785:SF1">
    <property type="entry name" value="DNA TOPOISOMERASE"/>
    <property type="match status" value="1"/>
</dbReference>
<dbReference type="Gene3D" id="3.30.65.10">
    <property type="entry name" value="Bacterial Topoisomerase I, domain 1"/>
    <property type="match status" value="2"/>
</dbReference>
<dbReference type="InterPro" id="IPR013826">
    <property type="entry name" value="Topo_IA_cen_sub3"/>
</dbReference>
<dbReference type="Pfam" id="PF01131">
    <property type="entry name" value="Topoisom_bac"/>
    <property type="match status" value="1"/>
</dbReference>
<dbReference type="Gene3D" id="2.70.20.10">
    <property type="entry name" value="Topoisomerase I, domain 3"/>
    <property type="match status" value="1"/>
</dbReference>
<comment type="function">
    <text evidence="10">Releases the supercoiling and torsional tension of DNA, which is introduced during the DNA replication and transcription, by transiently cleaving and rejoining one strand of the DNA duplex. Introduces a single-strand break via transesterification at a target site in duplex DNA. The scissile phosphodiester is attacked by the catalytic tyrosine of the enzyme, resulting in the formation of a DNA-(5'-phosphotyrosyl)-enzyme intermediate and the expulsion of a 3'-OH DNA strand. The free DNA strand then undergoes passage around the unbroken strand, thus removing DNA supercoils. Finally, in the religation step, the DNA 3'-OH attacks the covalent intermediate to expel the active-site tyrosine and restore the DNA phosphodiester backbone.</text>
</comment>
<keyword evidence="14" id="KW-1185">Reference proteome</keyword>
<dbReference type="Proteomes" id="UP000324646">
    <property type="component" value="Chromosome"/>
</dbReference>
<comment type="subunit">
    <text evidence="10">Monomer.</text>
</comment>
<evidence type="ECO:0000256" key="8">
    <source>
        <dbReference type="ARBA" id="ARBA00023125"/>
    </source>
</evidence>
<dbReference type="Pfam" id="PF01396">
    <property type="entry name" value="Zn_ribbon_Top1"/>
    <property type="match status" value="3"/>
</dbReference>
<dbReference type="InterPro" id="IPR005733">
    <property type="entry name" value="TopoI_bac-type"/>
</dbReference>
<dbReference type="NCBIfam" id="TIGR01051">
    <property type="entry name" value="topA_bact"/>
    <property type="match status" value="1"/>
</dbReference>
<feature type="site" description="Interaction with DNA" evidence="10">
    <location>
        <position position="485"/>
    </location>
</feature>
<dbReference type="Pfam" id="PF01751">
    <property type="entry name" value="Toprim"/>
    <property type="match status" value="1"/>
</dbReference>
<evidence type="ECO:0000256" key="1">
    <source>
        <dbReference type="ARBA" id="ARBA00000213"/>
    </source>
</evidence>
<dbReference type="PROSITE" id="PS52039">
    <property type="entry name" value="TOPO_IA_2"/>
    <property type="match status" value="1"/>
</dbReference>